<proteinExistence type="evidence at transcript level"/>
<name>R4WHT7_RIPPE</name>
<evidence type="ECO:0000256" key="1">
    <source>
        <dbReference type="SAM" id="SignalP"/>
    </source>
</evidence>
<reference evidence="2" key="1">
    <citation type="journal article" date="2013" name="PLoS ONE">
        <title>Gene expression in gut symbiotic organ of stinkbug affected by extracellular bacterial symbiont.</title>
        <authorList>
            <person name="Futahashi R."/>
            <person name="Tanaka K."/>
            <person name="Tanahashi M."/>
            <person name="Nikoh N."/>
            <person name="Kikuchi Y."/>
            <person name="Lee B.L."/>
            <person name="Fukatsu T."/>
        </authorList>
    </citation>
    <scope>NUCLEOTIDE SEQUENCE</scope>
    <source>
        <tissue evidence="2">Midgut</tissue>
    </source>
</reference>
<dbReference type="AlphaFoldDB" id="R4WHT7"/>
<organism evidence="2">
    <name type="scientific">Riptortus pedestris</name>
    <name type="common">Bean bug</name>
    <dbReference type="NCBI Taxonomy" id="329032"/>
    <lineage>
        <taxon>Eukaryota</taxon>
        <taxon>Metazoa</taxon>
        <taxon>Ecdysozoa</taxon>
        <taxon>Arthropoda</taxon>
        <taxon>Hexapoda</taxon>
        <taxon>Insecta</taxon>
        <taxon>Pterygota</taxon>
        <taxon>Neoptera</taxon>
        <taxon>Paraneoptera</taxon>
        <taxon>Hemiptera</taxon>
        <taxon>Heteroptera</taxon>
        <taxon>Panheteroptera</taxon>
        <taxon>Pentatomomorpha</taxon>
        <taxon>Coreoidea</taxon>
        <taxon>Alydidae</taxon>
        <taxon>Riptortus</taxon>
    </lineage>
</organism>
<feature type="signal peptide" evidence="1">
    <location>
        <begin position="1"/>
        <end position="19"/>
    </location>
</feature>
<dbReference type="EMBL" id="AK416910">
    <property type="protein sequence ID" value="BAN20125.1"/>
    <property type="molecule type" value="mRNA"/>
</dbReference>
<sequence length="473" mass="52921">MILNLLLVCGVFLFQESICSPPKNENRKPEYYEDYAGKIATNEHLVKPYILEEGNVDGNRIGGKEEFSYGGKTIDFVHSNGQNLKGKTENDGIGGKDLFIFRGKNMDEANKYISGKMPEDLEGSNTYKLKAKIEDQSIGEHDSSVFGGKIMDKGKILISGKNPEDLNDSNTYNLEGKIEEVRIGGKNALMLGGKIMGKTDRYSYGETLEDLEGTNTYNLKKSILPFKGKTEDYRIGGNNLFMFREKNMNKAKRHISGKISKDLEDSNTYNLEGKIEDRIGRENAFNLGGKIMGKTEGYISGKTPEDLEDSHLYNLKINRATNPESVRNNMLNSALQMPWAIMIEDFHQVSPILGYWLKTINFTSGQKFQANKDECLKFFFTVQEVPHYFAGVTDAMLSATKSAVPLVQKVIGCSKGSFMDSMTCVKNLEPEIRDYYLSLAPVFKPPIQAFHAQLVKVKEELEGCLVIKASAGK</sequence>
<feature type="chain" id="PRO_5004380832" evidence="1">
    <location>
        <begin position="20"/>
        <end position="473"/>
    </location>
</feature>
<accession>R4WHT7</accession>
<protein>
    <submittedName>
        <fullName evidence="2">Uncharacterized protein</fullName>
    </submittedName>
</protein>
<evidence type="ECO:0000313" key="2">
    <source>
        <dbReference type="EMBL" id="BAN20125.1"/>
    </source>
</evidence>
<keyword evidence="1" id="KW-0732">Signal</keyword>